<dbReference type="PANTHER" id="PTHR13019:SF7">
    <property type="entry name" value="GOLGI APPARATUS MEMBRANE PROTEIN TVP23"/>
    <property type="match status" value="1"/>
</dbReference>
<dbReference type="VEuPathDB" id="ToxoDB:ETH_00017460"/>
<dbReference type="GO" id="GO:0000139">
    <property type="term" value="C:Golgi membrane"/>
    <property type="evidence" value="ECO:0007669"/>
    <property type="project" value="TreeGrafter"/>
</dbReference>
<dbReference type="GO" id="GO:0016192">
    <property type="term" value="P:vesicle-mediated transport"/>
    <property type="evidence" value="ECO:0007669"/>
    <property type="project" value="TreeGrafter"/>
</dbReference>
<evidence type="ECO:0000313" key="8">
    <source>
        <dbReference type="Proteomes" id="UP000030747"/>
    </source>
</evidence>
<dbReference type="PANTHER" id="PTHR13019">
    <property type="entry name" value="GOLGI APPARATUS MEMBRANE PROTEIN TVP23"/>
    <property type="match status" value="1"/>
</dbReference>
<reference evidence="7" key="2">
    <citation type="submission" date="2013-10" db="EMBL/GenBank/DDBJ databases">
        <authorList>
            <person name="Aslett M."/>
        </authorList>
    </citation>
    <scope>NUCLEOTIDE SEQUENCE [LARGE SCALE GENOMIC DNA]</scope>
    <source>
        <strain evidence="7">Houghton</strain>
    </source>
</reference>
<comment type="subcellular location">
    <subcellularLocation>
        <location evidence="1 6">Membrane</location>
        <topology evidence="1 6">Multi-pass membrane protein</topology>
    </subcellularLocation>
</comment>
<keyword evidence="4 6" id="KW-1133">Transmembrane helix</keyword>
<dbReference type="RefSeq" id="XP_013232688.1">
    <property type="nucleotide sequence ID" value="XM_013377234.1"/>
</dbReference>
<organism evidence="7 8">
    <name type="scientific">Eimeria tenella</name>
    <name type="common">Coccidian parasite</name>
    <dbReference type="NCBI Taxonomy" id="5802"/>
    <lineage>
        <taxon>Eukaryota</taxon>
        <taxon>Sar</taxon>
        <taxon>Alveolata</taxon>
        <taxon>Apicomplexa</taxon>
        <taxon>Conoidasida</taxon>
        <taxon>Coccidia</taxon>
        <taxon>Eucoccidiorida</taxon>
        <taxon>Eimeriorina</taxon>
        <taxon>Eimeriidae</taxon>
        <taxon>Eimeria</taxon>
    </lineage>
</organism>
<name>U6KYF7_EIMTE</name>
<evidence type="ECO:0000256" key="3">
    <source>
        <dbReference type="ARBA" id="ARBA00022692"/>
    </source>
</evidence>
<dbReference type="OrthoDB" id="2151161at2759"/>
<gene>
    <name evidence="7" type="ORF">ETH_00017460</name>
</gene>
<keyword evidence="8" id="KW-1185">Reference proteome</keyword>
<evidence type="ECO:0000256" key="5">
    <source>
        <dbReference type="ARBA" id="ARBA00023136"/>
    </source>
</evidence>
<comment type="similarity">
    <text evidence="2 6">Belongs to the TVP23 family.</text>
</comment>
<dbReference type="VEuPathDB" id="ToxoDB:ETH2_1366000"/>
<dbReference type="GeneID" id="25252631"/>
<evidence type="ECO:0000256" key="2">
    <source>
        <dbReference type="ARBA" id="ARBA00005467"/>
    </source>
</evidence>
<proteinExistence type="inferred from homology"/>
<keyword evidence="5 6" id="KW-0472">Membrane</keyword>
<dbReference type="AlphaFoldDB" id="U6KYF7"/>
<evidence type="ECO:0000313" key="7">
    <source>
        <dbReference type="EMBL" id="CDJ41938.1"/>
    </source>
</evidence>
<dbReference type="InterPro" id="IPR008564">
    <property type="entry name" value="TVP23-like"/>
</dbReference>
<feature type="transmembrane region" description="Helical" evidence="6">
    <location>
        <begin position="62"/>
        <end position="83"/>
    </location>
</feature>
<dbReference type="Proteomes" id="UP000030747">
    <property type="component" value="Unassembled WGS sequence"/>
</dbReference>
<sequence length="115" mass="12998">MLVGLFWQQRIAADGSAEWIFQKAPEGRKVCAVDYRVFWGGLFFFVLIWFVFFLNCLASLDLLWSVMAIVGLVLSSTNFVAYYKCARSQSPAESALSSLRAATWRHAVMSRLGFS</sequence>
<reference evidence="7" key="1">
    <citation type="submission" date="2013-10" db="EMBL/GenBank/DDBJ databases">
        <title>Genomic analysis of the causative agents of coccidiosis in chickens.</title>
        <authorList>
            <person name="Reid A.J."/>
            <person name="Blake D."/>
            <person name="Billington K."/>
            <person name="Browne H."/>
            <person name="Dunn M."/>
            <person name="Hung S."/>
            <person name="Kawahara F."/>
            <person name="Miranda-Saavedra D."/>
            <person name="Mourier T."/>
            <person name="Nagra H."/>
            <person name="Otto T.D."/>
            <person name="Rawlings N."/>
            <person name="Sanchez A."/>
            <person name="Sanders M."/>
            <person name="Subramaniam C."/>
            <person name="Tay Y."/>
            <person name="Dear P."/>
            <person name="Doerig C."/>
            <person name="Gruber A."/>
            <person name="Parkinson J."/>
            <person name="Shirley M."/>
            <person name="Wan K.L."/>
            <person name="Berriman M."/>
            <person name="Tomley F."/>
            <person name="Pain A."/>
        </authorList>
    </citation>
    <scope>NUCLEOTIDE SEQUENCE [LARGE SCALE GENOMIC DNA]</scope>
    <source>
        <strain evidence="7">Houghton</strain>
    </source>
</reference>
<evidence type="ECO:0000256" key="6">
    <source>
        <dbReference type="RuleBase" id="RU361206"/>
    </source>
</evidence>
<evidence type="ECO:0000256" key="1">
    <source>
        <dbReference type="ARBA" id="ARBA00004141"/>
    </source>
</evidence>
<evidence type="ECO:0000256" key="4">
    <source>
        <dbReference type="ARBA" id="ARBA00022989"/>
    </source>
</evidence>
<accession>U6KYF7</accession>
<keyword evidence="3 6" id="KW-0812">Transmembrane</keyword>
<protein>
    <recommendedName>
        <fullName evidence="6">Golgi apparatus membrane protein TVP23 homolog</fullName>
    </recommendedName>
</protein>
<dbReference type="EMBL" id="HG675683">
    <property type="protein sequence ID" value="CDJ41938.1"/>
    <property type="molecule type" value="Genomic_DNA"/>
</dbReference>
<dbReference type="GO" id="GO:0009306">
    <property type="term" value="P:protein secretion"/>
    <property type="evidence" value="ECO:0007669"/>
    <property type="project" value="TreeGrafter"/>
</dbReference>
<feature type="transmembrane region" description="Helical" evidence="6">
    <location>
        <begin position="37"/>
        <end position="56"/>
    </location>
</feature>
<dbReference type="Pfam" id="PF05832">
    <property type="entry name" value="DUF846"/>
    <property type="match status" value="1"/>
</dbReference>